<dbReference type="InterPro" id="IPR038375">
    <property type="entry name" value="NDUFAF7_sf"/>
</dbReference>
<evidence type="ECO:0000313" key="3">
    <source>
        <dbReference type="EMBL" id="MDY8110089.1"/>
    </source>
</evidence>
<dbReference type="Gene3D" id="3.40.50.12710">
    <property type="match status" value="1"/>
</dbReference>
<dbReference type="GO" id="GO:0008168">
    <property type="term" value="F:methyltransferase activity"/>
    <property type="evidence" value="ECO:0007669"/>
    <property type="project" value="UniProtKB-KW"/>
</dbReference>
<dbReference type="SUPFAM" id="SSF53335">
    <property type="entry name" value="S-adenosyl-L-methionine-dependent methyltransferases"/>
    <property type="match status" value="1"/>
</dbReference>
<keyword evidence="4" id="KW-1185">Reference proteome</keyword>
<sequence length="370" mass="39740">MTTPLYESIAEDIAASGPMTIERFWQIALFDRKHGYYSAREPFGRSGDFTTAPEISQMFGELIGAWIAGAWDQLRRPSPFLLTEIGPGRGTLMADIVRTLRSAAPACLAAARIRLVETSERLAALQAVRLEPFDLPIRRVRRIGEIEDLPMILVANELFDAVPIRQVVRHGGRWHERMVGLGEAGRLAFLTGRPAGPLPAWLIAGGRSGPDEGTIAEFSPAREGLAAEISQRIARQGGAGLFIDYGHARSAVGDSFQAVREHAFVPVLDDPGEADLTSHVDFSAISQRFSACGNTVSPIETQGAFLLRMGLLERAGALGARLDEAGREAIRNDVQRLAGSGEGDMGALFKVVAAAHSPLTIPPFAAPAGD</sequence>
<dbReference type="GO" id="GO:0032259">
    <property type="term" value="P:methylation"/>
    <property type="evidence" value="ECO:0007669"/>
    <property type="project" value="UniProtKB-KW"/>
</dbReference>
<dbReference type="InterPro" id="IPR029063">
    <property type="entry name" value="SAM-dependent_MTases_sf"/>
</dbReference>
<dbReference type="InterPro" id="IPR003788">
    <property type="entry name" value="NDUFAF7"/>
</dbReference>
<organism evidence="3 4">
    <name type="scientific">Fulvimarina uroteuthidis</name>
    <dbReference type="NCBI Taxonomy" id="3098149"/>
    <lineage>
        <taxon>Bacteria</taxon>
        <taxon>Pseudomonadati</taxon>
        <taxon>Pseudomonadota</taxon>
        <taxon>Alphaproteobacteria</taxon>
        <taxon>Hyphomicrobiales</taxon>
        <taxon>Aurantimonadaceae</taxon>
        <taxon>Fulvimarina</taxon>
    </lineage>
</organism>
<protein>
    <submittedName>
        <fullName evidence="3">SAM-dependent methyltransferase</fullName>
        <ecNumber evidence="3">2.1.1.-</ecNumber>
    </submittedName>
</protein>
<gene>
    <name evidence="3" type="ORF">U0C82_13155</name>
</gene>
<reference evidence="3 4" key="1">
    <citation type="submission" date="2023-12" db="EMBL/GenBank/DDBJ databases">
        <title>Description of Novel Strain Fulvimarina sp. 2208YS6-2-32 isolated from Uroteuthis (Photololigo) edulis.</title>
        <authorList>
            <person name="Park J.-S."/>
        </authorList>
    </citation>
    <scope>NUCLEOTIDE SEQUENCE [LARGE SCALE GENOMIC DNA]</scope>
    <source>
        <strain evidence="3 4">2208YS6-2-32</strain>
    </source>
</reference>
<dbReference type="PANTHER" id="PTHR12049:SF7">
    <property type="entry name" value="PROTEIN ARGININE METHYLTRANSFERASE NDUFAF7, MITOCHONDRIAL"/>
    <property type="match status" value="1"/>
</dbReference>
<dbReference type="PANTHER" id="PTHR12049">
    <property type="entry name" value="PROTEIN ARGININE METHYLTRANSFERASE NDUFAF7, MITOCHONDRIAL"/>
    <property type="match status" value="1"/>
</dbReference>
<evidence type="ECO:0000256" key="2">
    <source>
        <dbReference type="ARBA" id="ARBA00022679"/>
    </source>
</evidence>
<dbReference type="EC" id="2.1.1.-" evidence="3"/>
<dbReference type="Proteomes" id="UP001294412">
    <property type="component" value="Unassembled WGS sequence"/>
</dbReference>
<proteinExistence type="predicted"/>
<dbReference type="Pfam" id="PF02636">
    <property type="entry name" value="Methyltransf_28"/>
    <property type="match status" value="1"/>
</dbReference>
<comment type="caution">
    <text evidence="3">The sequence shown here is derived from an EMBL/GenBank/DDBJ whole genome shotgun (WGS) entry which is preliminary data.</text>
</comment>
<evidence type="ECO:0000313" key="4">
    <source>
        <dbReference type="Proteomes" id="UP001294412"/>
    </source>
</evidence>
<name>A0ABU5I3X3_9HYPH</name>
<keyword evidence="2 3" id="KW-0808">Transferase</keyword>
<evidence type="ECO:0000256" key="1">
    <source>
        <dbReference type="ARBA" id="ARBA00022603"/>
    </source>
</evidence>
<accession>A0ABU5I3X3</accession>
<keyword evidence="1 3" id="KW-0489">Methyltransferase</keyword>
<dbReference type="EMBL" id="JAXLPB010000004">
    <property type="protein sequence ID" value="MDY8110089.1"/>
    <property type="molecule type" value="Genomic_DNA"/>
</dbReference>
<dbReference type="RefSeq" id="WP_322187615.1">
    <property type="nucleotide sequence ID" value="NZ_JAXLPB010000004.1"/>
</dbReference>